<protein>
    <submittedName>
        <fullName evidence="1">Uncharacterized protein</fullName>
    </submittedName>
</protein>
<comment type="caution">
    <text evidence="1">The sequence shown here is derived from an EMBL/GenBank/DDBJ whole genome shotgun (WGS) entry which is preliminary data.</text>
</comment>
<proteinExistence type="predicted"/>
<dbReference type="EMBL" id="JACENC010000066">
    <property type="protein sequence ID" value="MBA4453622.1"/>
    <property type="molecule type" value="Genomic_DNA"/>
</dbReference>
<dbReference type="Proteomes" id="UP000526786">
    <property type="component" value="Unassembled WGS sequence"/>
</dbReference>
<accession>A0AC60W1S9</accession>
<organism evidence="1 2">
    <name type="scientific">Candidatus Nitrosomaritimum aestuariumsis</name>
    <dbReference type="NCBI Taxonomy" id="3342354"/>
    <lineage>
        <taxon>Archaea</taxon>
        <taxon>Nitrososphaerota</taxon>
        <taxon>Nitrososphaeria</taxon>
        <taxon>Nitrosopumilales</taxon>
        <taxon>Nitrosopumilaceae</taxon>
        <taxon>Candidatus Nitrosomaritimum</taxon>
    </lineage>
</organism>
<evidence type="ECO:0000313" key="2">
    <source>
        <dbReference type="Proteomes" id="UP000526786"/>
    </source>
</evidence>
<gene>
    <name evidence="1" type="ORF">H2B05_01580</name>
</gene>
<reference evidence="1 2" key="1">
    <citation type="journal article" date="2020" name="Appl. Environ. Microbiol.">
        <title>Genomic Characteristics of a Novel Species of Ammonia-Oxidizing Archaea from the Jiulong River Estuary.</title>
        <authorList>
            <person name="Zou D."/>
            <person name="Wan R."/>
            <person name="Han L."/>
            <person name="Xu M.N."/>
            <person name="Liu Y."/>
            <person name="Liu H."/>
            <person name="Kao S.J."/>
            <person name="Li M."/>
        </authorList>
    </citation>
    <scope>NUCLEOTIDE SEQUENCE [LARGE SCALE GENOMIC DNA]</scope>
    <source>
        <strain evidence="1">W2bin3</strain>
    </source>
</reference>
<sequence>MPNQINLILILFAFTGLIFTADYAFGHGLTSEFLQGETLSGEGLSLNLYSTTSPTEKNNREIYLELTDSETKDLVKETTFLIKAYSSGEKIFEDEFQTDGLLILDMNMDSKSFSNVEERTSELDDPNSLRNAKIQNIPNLLNSEIPGGLFYFEIQILTAGDFSQKLEKPIVFESGLSFPSSEFFEINDPNYGKQEFGLIGYYDKPYGFNYDSQSRGISFMMPYSWPEHEKEDQFFIHNEILIPRTFGDLRYENFSAYINGIDQTQSVFNVDFALEDEIQVHIVTDWEKLNELSEKLKDEKENRPSVLEYLFVPTDTDAPYSSITNGGRYRINLDWEPEQLVSGSEAKFSIEILDIFTKDMSKPTEYHFTILHGDEEIFHTSGLSTDPITKTTELGFSIPENVSGPITIRFENLGGGIFSNLDFPAIVFEPDSSTIPDWIKNIAKWWSLTQISDQDFVKGLEYLIQNDVIRIPENQSSAGEFETELPSWLRNNAGWWSQHQISDEEFFKSIQWLIDNEFIKI</sequence>
<name>A0AC60W1S9_9ARCH</name>
<evidence type="ECO:0000313" key="1">
    <source>
        <dbReference type="EMBL" id="MBA4453622.1"/>
    </source>
</evidence>